<evidence type="ECO:0000313" key="2">
    <source>
        <dbReference type="Proteomes" id="UP000305238"/>
    </source>
</evidence>
<protein>
    <submittedName>
        <fullName evidence="1">Uncharacterized protein</fullName>
    </submittedName>
</protein>
<organism evidence="1 2">
    <name type="scientific">Actinomadura geliboluensis</name>
    <dbReference type="NCBI Taxonomy" id="882440"/>
    <lineage>
        <taxon>Bacteria</taxon>
        <taxon>Bacillati</taxon>
        <taxon>Actinomycetota</taxon>
        <taxon>Actinomycetes</taxon>
        <taxon>Streptosporangiales</taxon>
        <taxon>Thermomonosporaceae</taxon>
        <taxon>Actinomadura</taxon>
    </lineage>
</organism>
<sequence>MIDWSRLSHAYGSAEDIPGLLDQVGTEGDGQVWNDLWSALCHQGTVYSASFAALPRLRGIASAEGVRDDDAAMAVVLAAAIVAGEDQPHDAGDVRARHAADIAELGRITTRMLPAAPDRHTYVYLLQSVLAFEGVQRWGHRLEGLNDDEYEIECPECTVTLFVAFGDDGYFSCAGDYAVDADVRKLPLRRSEPESLSGLAERLHATAHAHGQEDVAVRLTCLFGAATCPECGTEFSVADQVDPYW</sequence>
<proteinExistence type="predicted"/>
<dbReference type="AlphaFoldDB" id="A0A5S4H7L6"/>
<reference evidence="1 2" key="1">
    <citation type="submission" date="2019-05" db="EMBL/GenBank/DDBJ databases">
        <title>Draft genome sequence of Actinomadura geliboluensis A8036.</title>
        <authorList>
            <person name="Saricaoglu S."/>
            <person name="Isik K."/>
        </authorList>
    </citation>
    <scope>NUCLEOTIDE SEQUENCE [LARGE SCALE GENOMIC DNA]</scope>
    <source>
        <strain evidence="1 2">A8036</strain>
    </source>
</reference>
<name>A0A5S4H7L6_9ACTN</name>
<dbReference type="Proteomes" id="UP000305238">
    <property type="component" value="Unassembled WGS sequence"/>
</dbReference>
<dbReference type="EMBL" id="VCKZ01000044">
    <property type="protein sequence ID" value="TMR40741.1"/>
    <property type="molecule type" value="Genomic_DNA"/>
</dbReference>
<dbReference type="RefSeq" id="WP_138635887.1">
    <property type="nucleotide sequence ID" value="NZ_JBICSW010000003.1"/>
</dbReference>
<accession>A0A5S4H7L6</accession>
<gene>
    <name evidence="1" type="ORF">ETD96_09220</name>
</gene>
<keyword evidence="2" id="KW-1185">Reference proteome</keyword>
<comment type="caution">
    <text evidence="1">The sequence shown here is derived from an EMBL/GenBank/DDBJ whole genome shotgun (WGS) entry which is preliminary data.</text>
</comment>
<dbReference type="OrthoDB" id="292843at2"/>
<evidence type="ECO:0000313" key="1">
    <source>
        <dbReference type="EMBL" id="TMR40741.1"/>
    </source>
</evidence>